<evidence type="ECO:0000313" key="3">
    <source>
        <dbReference type="Proteomes" id="UP000765509"/>
    </source>
</evidence>
<keyword evidence="3" id="KW-1185">Reference proteome</keyword>
<feature type="compositionally biased region" description="Polar residues" evidence="1">
    <location>
        <begin position="1"/>
        <end position="16"/>
    </location>
</feature>
<dbReference type="AlphaFoldDB" id="A0A9Q3E6W0"/>
<feature type="region of interest" description="Disordered" evidence="1">
    <location>
        <begin position="1"/>
        <end position="25"/>
    </location>
</feature>
<protein>
    <submittedName>
        <fullName evidence="2">Uncharacterized protein</fullName>
    </submittedName>
</protein>
<gene>
    <name evidence="2" type="ORF">O181_053163</name>
</gene>
<dbReference type="Proteomes" id="UP000765509">
    <property type="component" value="Unassembled WGS sequence"/>
</dbReference>
<evidence type="ECO:0000256" key="1">
    <source>
        <dbReference type="SAM" id="MobiDB-lite"/>
    </source>
</evidence>
<name>A0A9Q3E6W0_9BASI</name>
<dbReference type="EMBL" id="AVOT02023428">
    <property type="protein sequence ID" value="MBW0513448.1"/>
    <property type="molecule type" value="Genomic_DNA"/>
</dbReference>
<sequence length="123" mass="14442">MEDGQQEVQPSITLGTPWSKFPEDMPQRDTLQRLYFHHQRMESKQAFQTPRGEGNQDKGKSSHYQSYRRNIEPERAYYHSFRLTRSRPTQICSGFTQFSHQKVSGQESPIFTTPGGFQEKTRI</sequence>
<organism evidence="2 3">
    <name type="scientific">Austropuccinia psidii MF-1</name>
    <dbReference type="NCBI Taxonomy" id="1389203"/>
    <lineage>
        <taxon>Eukaryota</taxon>
        <taxon>Fungi</taxon>
        <taxon>Dikarya</taxon>
        <taxon>Basidiomycota</taxon>
        <taxon>Pucciniomycotina</taxon>
        <taxon>Pucciniomycetes</taxon>
        <taxon>Pucciniales</taxon>
        <taxon>Sphaerophragmiaceae</taxon>
        <taxon>Austropuccinia</taxon>
    </lineage>
</organism>
<comment type="caution">
    <text evidence="2">The sequence shown here is derived from an EMBL/GenBank/DDBJ whole genome shotgun (WGS) entry which is preliminary data.</text>
</comment>
<proteinExistence type="predicted"/>
<reference evidence="2" key="1">
    <citation type="submission" date="2021-03" db="EMBL/GenBank/DDBJ databases">
        <title>Draft genome sequence of rust myrtle Austropuccinia psidii MF-1, a brazilian biotype.</title>
        <authorList>
            <person name="Quecine M.C."/>
            <person name="Pachon D.M.R."/>
            <person name="Bonatelli M.L."/>
            <person name="Correr F.H."/>
            <person name="Franceschini L.M."/>
            <person name="Leite T.F."/>
            <person name="Margarido G.R.A."/>
            <person name="Almeida C.A."/>
            <person name="Ferrarezi J.A."/>
            <person name="Labate C.A."/>
        </authorList>
    </citation>
    <scope>NUCLEOTIDE SEQUENCE</scope>
    <source>
        <strain evidence="2">MF-1</strain>
    </source>
</reference>
<feature type="region of interest" description="Disordered" evidence="1">
    <location>
        <begin position="103"/>
        <end position="123"/>
    </location>
</feature>
<feature type="region of interest" description="Disordered" evidence="1">
    <location>
        <begin position="38"/>
        <end position="69"/>
    </location>
</feature>
<accession>A0A9Q3E6W0</accession>
<evidence type="ECO:0000313" key="2">
    <source>
        <dbReference type="EMBL" id="MBW0513448.1"/>
    </source>
</evidence>